<keyword evidence="2" id="KW-0240">DNA-directed RNA polymerase</keyword>
<feature type="compositionally biased region" description="Acidic residues" evidence="5">
    <location>
        <begin position="405"/>
        <end position="415"/>
    </location>
</feature>
<dbReference type="GO" id="GO:0042797">
    <property type="term" value="P:tRNA transcription by RNA polymerase III"/>
    <property type="evidence" value="ECO:0007669"/>
    <property type="project" value="TreeGrafter"/>
</dbReference>
<evidence type="ECO:0000313" key="7">
    <source>
        <dbReference type="Proteomes" id="UP001146351"/>
    </source>
</evidence>
<accession>A0A9W9I177</accession>
<name>A0A9W9I177_9EURO</name>
<reference evidence="6" key="2">
    <citation type="journal article" date="2023" name="IMA Fungus">
        <title>Comparative genomic study of the Penicillium genus elucidates a diverse pangenome and 15 lateral gene transfer events.</title>
        <authorList>
            <person name="Petersen C."/>
            <person name="Sorensen T."/>
            <person name="Nielsen M.R."/>
            <person name="Sondergaard T.E."/>
            <person name="Sorensen J.L."/>
            <person name="Fitzpatrick D.A."/>
            <person name="Frisvad J.C."/>
            <person name="Nielsen K.L."/>
        </authorList>
    </citation>
    <scope>NUCLEOTIDE SEQUENCE</scope>
    <source>
        <strain evidence="6">IBT 21917</strain>
    </source>
</reference>
<dbReference type="GO" id="GO:0005666">
    <property type="term" value="C:RNA polymerase III complex"/>
    <property type="evidence" value="ECO:0007669"/>
    <property type="project" value="InterPro"/>
</dbReference>
<keyword evidence="4" id="KW-0539">Nucleus</keyword>
<proteinExistence type="predicted"/>
<feature type="compositionally biased region" description="Gly residues" evidence="5">
    <location>
        <begin position="126"/>
        <end position="155"/>
    </location>
</feature>
<feature type="compositionally biased region" description="Acidic residues" evidence="5">
    <location>
        <begin position="183"/>
        <end position="192"/>
    </location>
</feature>
<keyword evidence="3" id="KW-0804">Transcription</keyword>
<gene>
    <name evidence="6" type="ORF">N7492_006277</name>
</gene>
<dbReference type="GO" id="GO:0003677">
    <property type="term" value="F:DNA binding"/>
    <property type="evidence" value="ECO:0007669"/>
    <property type="project" value="InterPro"/>
</dbReference>
<dbReference type="PANTHER" id="PTHR13408">
    <property type="entry name" value="DNA-DIRECTED RNA POLYMERASE III"/>
    <property type="match status" value="1"/>
</dbReference>
<feature type="region of interest" description="Disordered" evidence="5">
    <location>
        <begin position="374"/>
        <end position="420"/>
    </location>
</feature>
<evidence type="ECO:0000313" key="6">
    <source>
        <dbReference type="EMBL" id="KAJ5165981.1"/>
    </source>
</evidence>
<feature type="compositionally biased region" description="Basic and acidic residues" evidence="5">
    <location>
        <begin position="462"/>
        <end position="471"/>
    </location>
</feature>
<evidence type="ECO:0000256" key="2">
    <source>
        <dbReference type="ARBA" id="ARBA00022478"/>
    </source>
</evidence>
<comment type="subcellular location">
    <subcellularLocation>
        <location evidence="1">Nucleus</location>
    </subcellularLocation>
</comment>
<feature type="compositionally biased region" description="Low complexity" evidence="5">
    <location>
        <begin position="162"/>
        <end position="178"/>
    </location>
</feature>
<comment type="caution">
    <text evidence="6">The sequence shown here is derived from an EMBL/GenBank/DDBJ whole genome shotgun (WGS) entry which is preliminary data.</text>
</comment>
<dbReference type="InterPro" id="IPR007811">
    <property type="entry name" value="RPC4"/>
</dbReference>
<dbReference type="AlphaFoldDB" id="A0A9W9I177"/>
<keyword evidence="7" id="KW-1185">Reference proteome</keyword>
<feature type="compositionally biased region" description="Basic residues" evidence="5">
    <location>
        <begin position="1"/>
        <end position="11"/>
    </location>
</feature>
<evidence type="ECO:0000256" key="1">
    <source>
        <dbReference type="ARBA" id="ARBA00004123"/>
    </source>
</evidence>
<evidence type="ECO:0008006" key="8">
    <source>
        <dbReference type="Google" id="ProtNLM"/>
    </source>
</evidence>
<feature type="region of interest" description="Disordered" evidence="5">
    <location>
        <begin position="437"/>
        <end position="489"/>
    </location>
</feature>
<evidence type="ECO:0000256" key="3">
    <source>
        <dbReference type="ARBA" id="ARBA00023163"/>
    </source>
</evidence>
<dbReference type="OrthoDB" id="5836119at2759"/>
<feature type="region of interest" description="Disordered" evidence="5">
    <location>
        <begin position="1"/>
        <end position="355"/>
    </location>
</feature>
<feature type="compositionally biased region" description="Basic and acidic residues" evidence="5">
    <location>
        <begin position="223"/>
        <end position="243"/>
    </location>
</feature>
<reference evidence="6" key="1">
    <citation type="submission" date="2022-11" db="EMBL/GenBank/DDBJ databases">
        <authorList>
            <person name="Petersen C."/>
        </authorList>
    </citation>
    <scope>NUCLEOTIDE SEQUENCE</scope>
    <source>
        <strain evidence="6">IBT 21917</strain>
    </source>
</reference>
<feature type="compositionally biased region" description="Basic and acidic residues" evidence="5">
    <location>
        <begin position="321"/>
        <end position="355"/>
    </location>
</feature>
<evidence type="ECO:0000256" key="5">
    <source>
        <dbReference type="SAM" id="MobiDB-lite"/>
    </source>
</evidence>
<dbReference type="Pfam" id="PF05132">
    <property type="entry name" value="RNA_pol_Rpc4"/>
    <property type="match status" value="1"/>
</dbReference>
<dbReference type="EMBL" id="JAPQKO010000004">
    <property type="protein sequence ID" value="KAJ5165981.1"/>
    <property type="molecule type" value="Genomic_DNA"/>
</dbReference>
<feature type="compositionally biased region" description="Low complexity" evidence="5">
    <location>
        <begin position="444"/>
        <end position="459"/>
    </location>
</feature>
<feature type="compositionally biased region" description="Basic and acidic residues" evidence="5">
    <location>
        <begin position="97"/>
        <end position="119"/>
    </location>
</feature>
<evidence type="ECO:0000256" key="4">
    <source>
        <dbReference type="ARBA" id="ARBA00023242"/>
    </source>
</evidence>
<feature type="compositionally biased region" description="Basic residues" evidence="5">
    <location>
        <begin position="87"/>
        <end position="96"/>
    </location>
</feature>
<feature type="compositionally biased region" description="Low complexity" evidence="5">
    <location>
        <begin position="383"/>
        <end position="404"/>
    </location>
</feature>
<dbReference type="PANTHER" id="PTHR13408:SF0">
    <property type="entry name" value="DNA-DIRECTED RNA POLYMERASE III SUBUNIT RPC4"/>
    <property type="match status" value="1"/>
</dbReference>
<sequence>MPPKPARRAPARRTEAPAATSATASGAIPQTEPEGRVTPAQSSTPGPSGRSGVQRLQSLKKNAPSGSIAPSARSPSVLSGEPPKPTNKFRPKAVARKTKEQRDAIEKLEQERYNERLKEAAAIQRGRGGQRGQRGSFRGRGGAAGMAGHGPLGGAKRGRGGAASAAGRGRMRSAISGGKNIQVDDDSDEDDTSLLISIDQMNLYSDDDDEDMDIKGKKAMRTRGGDRGLRPVRVERHEHEERVVSVNMESSSSKAAEIRQAAEDEQAANTSDNIPAEPIPEEPRVKPEPIDDDDTPMVDVAPPQTDDDGFLPDQKVRVRRKVSDPKSVEEPVVVERETQKPKARDPRDLLRTKEEIDEYERHIQDLDHVRNLLYYEEPPAEAPKPATESTTEATETATSPGPETAAEEEPTDEEEKPVNEKLLGQLFLMQFPPMTPNLVVPGSTGNAPAADATDATTSTEPHAQDQIKTERNDDEVQVAEDAAQPEEPSHVITATTDWSLPAGRAGKLHVHKSGRVTMDWGGISFELDRAAAVDFAQEALIVSAPEDEGLDAPPEESVQHAWSMGQLSGKFTVTPNWDQML</sequence>
<protein>
    <recommendedName>
        <fullName evidence="8">DNA-directed RNA polymerase III RPC4</fullName>
    </recommendedName>
</protein>
<organism evidence="6 7">
    <name type="scientific">Penicillium capsulatum</name>
    <dbReference type="NCBI Taxonomy" id="69766"/>
    <lineage>
        <taxon>Eukaryota</taxon>
        <taxon>Fungi</taxon>
        <taxon>Dikarya</taxon>
        <taxon>Ascomycota</taxon>
        <taxon>Pezizomycotina</taxon>
        <taxon>Eurotiomycetes</taxon>
        <taxon>Eurotiomycetidae</taxon>
        <taxon>Eurotiales</taxon>
        <taxon>Aspergillaceae</taxon>
        <taxon>Penicillium</taxon>
    </lineage>
</organism>
<dbReference type="Proteomes" id="UP001146351">
    <property type="component" value="Unassembled WGS sequence"/>
</dbReference>